<dbReference type="KEGG" id="pnt:G5B91_17720"/>
<dbReference type="Pfam" id="PF00145">
    <property type="entry name" value="DNA_methylase"/>
    <property type="match status" value="3"/>
</dbReference>
<sequence length="672" mass="72809">MTSLKKPSPLDFKTQFGLALDESDDAIIVDLFAGGGGASTGLEIGLGRQVALAINHNPAAISMHMANHPHAAHYQTDVWGVDPLESTGGKTVAWLHASPDCRHHSQAAGGQPRKKEIRDLSWVVIKWAGKLRRASKGPWVISLENVKQILQWGPLVAKRDKETGRVVKLDGTVAAPGEQVPRGEQFLVPDSGAITGSAARRRKRHTKFLRHGQPKGRSWEHFRQMLIGLGYQVEHWVERNCDYGDPTSRQRLYMVATADDFEAVAPEKTHAAKPAKGMKAYRTAAECIDWSDLGNSIRGRKRPLAEATMRRIAKGIEKEVLQRKQPFIVPIANWSREAIHPVDKPLNTVTAWPKGGTFALASPTLIQVGYGEREGQALRVPGVDKPLGTVVAGGIKHAVASAVLVGTGGPNYSGKPVPVDQPLGTVMTENHRAIASAFMVQANGGYNTTHCRAMETPMSTITNKGSQQQLATAHLVALRKGSHGGPVDAPLGTQTGNDHHALVAAHLLHLRGNCDARGADEPLQTISAGGQHHGVVSAEMVGASLTPEQLDGALWVSAFLMRYHSTGGQWAALDDPLTTITTKDRLALVTVWISGSPYVIVDIRLRMLKPRELYRAQGFPDSYIIDRGHDGREFNLSEQVHMCGNSVSPGTMAAIARANDPWKLRRKAEMAA</sequence>
<protein>
    <recommendedName>
        <fullName evidence="1">DNA (cytosine-5-)-methyltransferase</fullName>
        <ecNumber evidence="1">2.1.1.37</ecNumber>
    </recommendedName>
</protein>
<dbReference type="PRINTS" id="PR00105">
    <property type="entry name" value="C5METTRFRASE"/>
</dbReference>
<dbReference type="GO" id="GO:0032259">
    <property type="term" value="P:methylation"/>
    <property type="evidence" value="ECO:0007669"/>
    <property type="project" value="UniProtKB-KW"/>
</dbReference>
<dbReference type="InterPro" id="IPR001525">
    <property type="entry name" value="C5_MeTfrase"/>
</dbReference>
<dbReference type="Proteomes" id="UP000501063">
    <property type="component" value="Chromosome"/>
</dbReference>
<dbReference type="GO" id="GO:0003677">
    <property type="term" value="F:DNA binding"/>
    <property type="evidence" value="ECO:0007669"/>
    <property type="project" value="TreeGrafter"/>
</dbReference>
<dbReference type="InterPro" id="IPR050390">
    <property type="entry name" value="C5-Methyltransferase"/>
</dbReference>
<keyword evidence="4" id="KW-0949">S-adenosyl-L-methionine</keyword>
<dbReference type="PANTHER" id="PTHR10629">
    <property type="entry name" value="CYTOSINE-SPECIFIC METHYLTRANSFERASE"/>
    <property type="match status" value="1"/>
</dbReference>
<evidence type="ECO:0000256" key="4">
    <source>
        <dbReference type="ARBA" id="ARBA00022691"/>
    </source>
</evidence>
<evidence type="ECO:0000313" key="8">
    <source>
        <dbReference type="Proteomes" id="UP000501063"/>
    </source>
</evidence>
<dbReference type="Gene3D" id="3.40.50.150">
    <property type="entry name" value="Vaccinia Virus protein VP39"/>
    <property type="match status" value="1"/>
</dbReference>
<dbReference type="EC" id="2.1.1.37" evidence="1"/>
<dbReference type="REBASE" id="396824">
    <property type="entry name" value="M.PniHBP1ORF17720P"/>
</dbReference>
<accession>A0A6G6IYJ0</accession>
<dbReference type="EMBL" id="CP049140">
    <property type="protein sequence ID" value="QIE88013.1"/>
    <property type="molecule type" value="Genomic_DNA"/>
</dbReference>
<reference evidence="7 8" key="1">
    <citation type="submission" date="2020-02" db="EMBL/GenBank/DDBJ databases">
        <title>Integrative conjugative elements (ICEs) and plasmids drive adaptation of Pseudomonas nitroreducens strain HBP1 to wastewater environment.</title>
        <authorList>
            <person name="Sentchilo V."/>
            <person name="Carraro N."/>
            <person name="Bertelli C."/>
            <person name="van der Meer J.R."/>
        </authorList>
    </citation>
    <scope>NUCLEOTIDE SEQUENCE [LARGE SCALE GENOMIC DNA]</scope>
    <source>
        <strain evidence="7 8">HBP1</strain>
    </source>
</reference>
<keyword evidence="2 7" id="KW-0489">Methyltransferase</keyword>
<dbReference type="GO" id="GO:0044027">
    <property type="term" value="P:negative regulation of gene expression via chromosomal CpG island methylation"/>
    <property type="evidence" value="ECO:0007669"/>
    <property type="project" value="TreeGrafter"/>
</dbReference>
<keyword evidence="3 7" id="KW-0808">Transferase</keyword>
<dbReference type="InterPro" id="IPR029063">
    <property type="entry name" value="SAM-dependent_MTases_sf"/>
</dbReference>
<dbReference type="SUPFAM" id="SSF53335">
    <property type="entry name" value="S-adenosyl-L-methionine-dependent methyltransferases"/>
    <property type="match status" value="1"/>
</dbReference>
<evidence type="ECO:0000313" key="7">
    <source>
        <dbReference type="EMBL" id="QIE88013.1"/>
    </source>
</evidence>
<dbReference type="Gene3D" id="3.90.120.10">
    <property type="entry name" value="DNA Methylase, subunit A, domain 2"/>
    <property type="match status" value="1"/>
</dbReference>
<proteinExistence type="predicted"/>
<evidence type="ECO:0000256" key="6">
    <source>
        <dbReference type="ARBA" id="ARBA00047422"/>
    </source>
</evidence>
<evidence type="ECO:0000256" key="3">
    <source>
        <dbReference type="ARBA" id="ARBA00022679"/>
    </source>
</evidence>
<keyword evidence="5" id="KW-0680">Restriction system</keyword>
<gene>
    <name evidence="7" type="ORF">G5B91_17720</name>
</gene>
<dbReference type="AlphaFoldDB" id="A0A6G6IYJ0"/>
<dbReference type="RefSeq" id="WP_024767222.1">
    <property type="nucleotide sequence ID" value="NZ_CP049140.1"/>
</dbReference>
<name>A0A6G6IYJ0_PSENT</name>
<dbReference type="PANTHER" id="PTHR10629:SF52">
    <property type="entry name" value="DNA (CYTOSINE-5)-METHYLTRANSFERASE 1"/>
    <property type="match status" value="1"/>
</dbReference>
<dbReference type="GO" id="GO:0003886">
    <property type="term" value="F:DNA (cytosine-5-)-methyltransferase activity"/>
    <property type="evidence" value="ECO:0007669"/>
    <property type="project" value="UniProtKB-EC"/>
</dbReference>
<evidence type="ECO:0000256" key="2">
    <source>
        <dbReference type="ARBA" id="ARBA00022603"/>
    </source>
</evidence>
<evidence type="ECO:0000256" key="1">
    <source>
        <dbReference type="ARBA" id="ARBA00011975"/>
    </source>
</evidence>
<evidence type="ECO:0000256" key="5">
    <source>
        <dbReference type="ARBA" id="ARBA00022747"/>
    </source>
</evidence>
<organism evidence="7 8">
    <name type="scientific">Pseudomonas nitroreducens</name>
    <dbReference type="NCBI Taxonomy" id="46680"/>
    <lineage>
        <taxon>Bacteria</taxon>
        <taxon>Pseudomonadati</taxon>
        <taxon>Pseudomonadota</taxon>
        <taxon>Gammaproteobacteria</taxon>
        <taxon>Pseudomonadales</taxon>
        <taxon>Pseudomonadaceae</taxon>
        <taxon>Pseudomonas</taxon>
    </lineage>
</organism>
<dbReference type="GO" id="GO:0009307">
    <property type="term" value="P:DNA restriction-modification system"/>
    <property type="evidence" value="ECO:0007669"/>
    <property type="project" value="UniProtKB-KW"/>
</dbReference>
<comment type="catalytic activity">
    <reaction evidence="6">
        <text>a 2'-deoxycytidine in DNA + S-adenosyl-L-methionine = a 5-methyl-2'-deoxycytidine in DNA + S-adenosyl-L-homocysteine + H(+)</text>
        <dbReference type="Rhea" id="RHEA:13681"/>
        <dbReference type="Rhea" id="RHEA-COMP:11369"/>
        <dbReference type="Rhea" id="RHEA-COMP:11370"/>
        <dbReference type="ChEBI" id="CHEBI:15378"/>
        <dbReference type="ChEBI" id="CHEBI:57856"/>
        <dbReference type="ChEBI" id="CHEBI:59789"/>
        <dbReference type="ChEBI" id="CHEBI:85452"/>
        <dbReference type="ChEBI" id="CHEBI:85454"/>
        <dbReference type="EC" id="2.1.1.37"/>
    </reaction>
</comment>